<feature type="compositionally biased region" description="Basic and acidic residues" evidence="1">
    <location>
        <begin position="1"/>
        <end position="25"/>
    </location>
</feature>
<sequence>MSGVVERRTLASKDRAASGRDDQHQTRSILAPGAPLSTDCPVSETGDIMDGAESEGLILHVETTPKVNFACHQSAFPVVRALSVENRGPDTAKNTLLKTAAQNPR</sequence>
<gene>
    <name evidence="2" type="ORF">SAMN05421720_114102</name>
</gene>
<name>A0A1G7GHL3_9PROT</name>
<feature type="region of interest" description="Disordered" evidence="1">
    <location>
        <begin position="1"/>
        <end position="48"/>
    </location>
</feature>
<organism evidence="2 3">
    <name type="scientific">Rhodospira trueperi</name>
    <dbReference type="NCBI Taxonomy" id="69960"/>
    <lineage>
        <taxon>Bacteria</taxon>
        <taxon>Pseudomonadati</taxon>
        <taxon>Pseudomonadota</taxon>
        <taxon>Alphaproteobacteria</taxon>
        <taxon>Rhodospirillales</taxon>
        <taxon>Rhodospirillaceae</taxon>
        <taxon>Rhodospira</taxon>
    </lineage>
</organism>
<dbReference type="EMBL" id="FNAP01000014">
    <property type="protein sequence ID" value="SDE87573.1"/>
    <property type="molecule type" value="Genomic_DNA"/>
</dbReference>
<proteinExistence type="predicted"/>
<dbReference type="RefSeq" id="WP_092787696.1">
    <property type="nucleotide sequence ID" value="NZ_FNAP01000014.1"/>
</dbReference>
<evidence type="ECO:0000313" key="2">
    <source>
        <dbReference type="EMBL" id="SDE87573.1"/>
    </source>
</evidence>
<evidence type="ECO:0000313" key="3">
    <source>
        <dbReference type="Proteomes" id="UP000199412"/>
    </source>
</evidence>
<protein>
    <submittedName>
        <fullName evidence="2">Uncharacterized protein</fullName>
    </submittedName>
</protein>
<dbReference type="AlphaFoldDB" id="A0A1G7GHL3"/>
<keyword evidence="3" id="KW-1185">Reference proteome</keyword>
<evidence type="ECO:0000256" key="1">
    <source>
        <dbReference type="SAM" id="MobiDB-lite"/>
    </source>
</evidence>
<dbReference type="Proteomes" id="UP000199412">
    <property type="component" value="Unassembled WGS sequence"/>
</dbReference>
<reference evidence="2 3" key="1">
    <citation type="submission" date="2016-10" db="EMBL/GenBank/DDBJ databases">
        <authorList>
            <person name="de Groot N.N."/>
        </authorList>
    </citation>
    <scope>NUCLEOTIDE SEQUENCE [LARGE SCALE GENOMIC DNA]</scope>
    <source>
        <strain evidence="2 3">ATCC 700224</strain>
    </source>
</reference>
<accession>A0A1G7GHL3</accession>